<keyword evidence="2" id="KW-1185">Reference proteome</keyword>
<dbReference type="Proteomes" id="UP000799118">
    <property type="component" value="Unassembled WGS sequence"/>
</dbReference>
<reference evidence="1" key="1">
    <citation type="journal article" date="2019" name="Environ. Microbiol.">
        <title>Fungal ecological strategies reflected in gene transcription - a case study of two litter decomposers.</title>
        <authorList>
            <person name="Barbi F."/>
            <person name="Kohler A."/>
            <person name="Barry K."/>
            <person name="Baskaran P."/>
            <person name="Daum C."/>
            <person name="Fauchery L."/>
            <person name="Ihrmark K."/>
            <person name="Kuo A."/>
            <person name="LaButti K."/>
            <person name="Lipzen A."/>
            <person name="Morin E."/>
            <person name="Grigoriev I.V."/>
            <person name="Henrissat B."/>
            <person name="Lindahl B."/>
            <person name="Martin F."/>
        </authorList>
    </citation>
    <scope>NUCLEOTIDE SEQUENCE</scope>
    <source>
        <strain evidence="1">JB14</strain>
    </source>
</reference>
<sequence>MFGYTIINSNFRLDNKNPNRFLTHFQPLSVVEDSLKKYWEKYVSDSVPNFHPAAEEEAPTPFSREAMVDAIMYHIIADDESIEVIKSAFFRRLIRTLQNELKDFDIPYADSMHACIMESLDQYLDKLREEIVETAKGDVSFTDDRWTDQKQHSFMAITGH</sequence>
<evidence type="ECO:0000313" key="1">
    <source>
        <dbReference type="EMBL" id="KAE9396668.1"/>
    </source>
</evidence>
<name>A0A6A4HGC7_9AGAR</name>
<evidence type="ECO:0000313" key="2">
    <source>
        <dbReference type="Proteomes" id="UP000799118"/>
    </source>
</evidence>
<gene>
    <name evidence="1" type="ORF">BT96DRAFT_996554</name>
</gene>
<dbReference type="AlphaFoldDB" id="A0A6A4HGC7"/>
<dbReference type="EMBL" id="ML769510">
    <property type="protein sequence ID" value="KAE9396668.1"/>
    <property type="molecule type" value="Genomic_DNA"/>
</dbReference>
<dbReference type="OrthoDB" id="3250324at2759"/>
<protein>
    <submittedName>
        <fullName evidence="1">Uncharacterized protein</fullName>
    </submittedName>
</protein>
<organism evidence="1 2">
    <name type="scientific">Gymnopus androsaceus JB14</name>
    <dbReference type="NCBI Taxonomy" id="1447944"/>
    <lineage>
        <taxon>Eukaryota</taxon>
        <taxon>Fungi</taxon>
        <taxon>Dikarya</taxon>
        <taxon>Basidiomycota</taxon>
        <taxon>Agaricomycotina</taxon>
        <taxon>Agaricomycetes</taxon>
        <taxon>Agaricomycetidae</taxon>
        <taxon>Agaricales</taxon>
        <taxon>Marasmiineae</taxon>
        <taxon>Omphalotaceae</taxon>
        <taxon>Gymnopus</taxon>
    </lineage>
</organism>
<accession>A0A6A4HGC7</accession>
<proteinExistence type="predicted"/>